<comment type="caution">
    <text evidence="2">The sequence shown here is derived from an EMBL/GenBank/DDBJ whole genome shotgun (WGS) entry which is preliminary data.</text>
</comment>
<evidence type="ECO:0000313" key="3">
    <source>
        <dbReference type="Proteomes" id="UP000011626"/>
    </source>
</evidence>
<keyword evidence="1" id="KW-0472">Membrane</keyword>
<gene>
    <name evidence="2" type="ORF">C475_18761</name>
</gene>
<dbReference type="AlphaFoldDB" id="M0CFT6"/>
<evidence type="ECO:0000313" key="2">
    <source>
        <dbReference type="EMBL" id="ELZ21488.1"/>
    </source>
</evidence>
<accession>M0CFT6</accession>
<dbReference type="EMBL" id="AOIU01000040">
    <property type="protein sequence ID" value="ELZ21488.1"/>
    <property type="molecule type" value="Genomic_DNA"/>
</dbReference>
<feature type="transmembrane region" description="Helical" evidence="1">
    <location>
        <begin position="7"/>
        <end position="30"/>
    </location>
</feature>
<protein>
    <submittedName>
        <fullName evidence="2">Uncharacterized protein</fullName>
    </submittedName>
</protein>
<sequence>MRTLYPVTFIISLAVAIMIIQMSGLTSILMGGDSVGMIRADDELSESVDNTSMNTTGSPDSSSNGGFFQFVTGGLTKLINFAEMVLILPETLTALPLFPWWFAYPIGIAGEAVVVIGIAETAANREWT</sequence>
<keyword evidence="1" id="KW-1133">Transmembrane helix</keyword>
<name>M0CFT6_9EURY</name>
<evidence type="ECO:0000256" key="1">
    <source>
        <dbReference type="SAM" id="Phobius"/>
    </source>
</evidence>
<keyword evidence="1" id="KW-0812">Transmembrane</keyword>
<feature type="transmembrane region" description="Helical" evidence="1">
    <location>
        <begin position="98"/>
        <end position="119"/>
    </location>
</feature>
<keyword evidence="3" id="KW-1185">Reference proteome</keyword>
<dbReference type="Proteomes" id="UP000011626">
    <property type="component" value="Unassembled WGS sequence"/>
</dbReference>
<organism evidence="2 3">
    <name type="scientific">Halosimplex carlsbadense 2-9-1</name>
    <dbReference type="NCBI Taxonomy" id="797114"/>
    <lineage>
        <taxon>Archaea</taxon>
        <taxon>Methanobacteriati</taxon>
        <taxon>Methanobacteriota</taxon>
        <taxon>Stenosarchaea group</taxon>
        <taxon>Halobacteria</taxon>
        <taxon>Halobacteriales</taxon>
        <taxon>Haloarculaceae</taxon>
        <taxon>Halosimplex</taxon>
    </lineage>
</organism>
<reference evidence="2 3" key="1">
    <citation type="journal article" date="2014" name="PLoS Genet.">
        <title>Phylogenetically driven sequencing of extremely halophilic archaea reveals strategies for static and dynamic osmo-response.</title>
        <authorList>
            <person name="Becker E.A."/>
            <person name="Seitzer P.M."/>
            <person name="Tritt A."/>
            <person name="Larsen D."/>
            <person name="Krusor M."/>
            <person name="Yao A.I."/>
            <person name="Wu D."/>
            <person name="Madern D."/>
            <person name="Eisen J.A."/>
            <person name="Darling A.E."/>
            <person name="Facciotti M.T."/>
        </authorList>
    </citation>
    <scope>NUCLEOTIDE SEQUENCE [LARGE SCALE GENOMIC DNA]</scope>
    <source>
        <strain evidence="2 3">2-9-1</strain>
    </source>
</reference>
<proteinExistence type="predicted"/>